<evidence type="ECO:0000313" key="1">
    <source>
        <dbReference type="EMBL" id="KAK3723198.1"/>
    </source>
</evidence>
<dbReference type="EMBL" id="JAUTXU010000010">
    <property type="protein sequence ID" value="KAK3723198.1"/>
    <property type="molecule type" value="Genomic_DNA"/>
</dbReference>
<accession>A0ACC3NU64</accession>
<gene>
    <name evidence="1" type="ORF">LTR37_001921</name>
</gene>
<reference evidence="1" key="1">
    <citation type="submission" date="2023-07" db="EMBL/GenBank/DDBJ databases">
        <title>Black Yeasts Isolated from many extreme environments.</title>
        <authorList>
            <person name="Coleine C."/>
            <person name="Stajich J.E."/>
            <person name="Selbmann L."/>
        </authorList>
    </citation>
    <scope>NUCLEOTIDE SEQUENCE</scope>
    <source>
        <strain evidence="1">CCFEE 5714</strain>
    </source>
</reference>
<name>A0ACC3NU64_9PEZI</name>
<organism evidence="1 2">
    <name type="scientific">Vermiconidia calcicola</name>
    <dbReference type="NCBI Taxonomy" id="1690605"/>
    <lineage>
        <taxon>Eukaryota</taxon>
        <taxon>Fungi</taxon>
        <taxon>Dikarya</taxon>
        <taxon>Ascomycota</taxon>
        <taxon>Pezizomycotina</taxon>
        <taxon>Dothideomycetes</taxon>
        <taxon>Dothideomycetidae</taxon>
        <taxon>Mycosphaerellales</taxon>
        <taxon>Extremaceae</taxon>
        <taxon>Vermiconidia</taxon>
    </lineage>
</organism>
<keyword evidence="2" id="KW-1185">Reference proteome</keyword>
<dbReference type="Proteomes" id="UP001281147">
    <property type="component" value="Unassembled WGS sequence"/>
</dbReference>
<comment type="caution">
    <text evidence="1">The sequence shown here is derived from an EMBL/GenBank/DDBJ whole genome shotgun (WGS) entry which is preliminary data.</text>
</comment>
<protein>
    <submittedName>
        <fullName evidence="1">Uncharacterized protein</fullName>
    </submittedName>
</protein>
<proteinExistence type="predicted"/>
<sequence length="355" mass="40089">MARPATLTKDVSPPPSRKASSSQIQAVQRSNQESNDKANAAAHKIQPTLAAIEAGEARIRDHLAYFAKHLADATRVTRGPRLSIADFENLYRRNENDYGCHFVVHQHDHPISESASHATGSLLIWDTGEYEVLPRKERRAPATDDELSDDDSLPSTDRRSQNERLFAAFQGRHIRLRLHGTRLPPGYTVSLRLPSNNDRTDQPKRRKRKRRRIDPAMVSKRTGSSAIDSDLEDEPTPIEQNETSDRQVEDAAANASDDDEDTTIRVNNAYPGANNTIGSVHQRNWFLRLDPSNSGLRKAKGGPEEGRWIGHWEPFFVLGRDYERSLVTARSADEVMEDEGVEKFVGRKMWRPITE</sequence>
<evidence type="ECO:0000313" key="2">
    <source>
        <dbReference type="Proteomes" id="UP001281147"/>
    </source>
</evidence>